<feature type="transmembrane region" description="Helical" evidence="1">
    <location>
        <begin position="130"/>
        <end position="151"/>
    </location>
</feature>
<dbReference type="AlphaFoldDB" id="E7GAV5"/>
<protein>
    <submittedName>
        <fullName evidence="2">Uncharacterized protein</fullName>
    </submittedName>
</protein>
<dbReference type="Proteomes" id="UP000003157">
    <property type="component" value="Unassembled WGS sequence"/>
</dbReference>
<reference evidence="2 3" key="1">
    <citation type="submission" date="2010-12" db="EMBL/GenBank/DDBJ databases">
        <title>The Genome Sequence of Coprobacillus sp. strain 29_1.</title>
        <authorList>
            <consortium name="The Broad Institute Genome Sequencing Platform"/>
            <person name="Earl A."/>
            <person name="Ward D."/>
            <person name="Feldgarden M."/>
            <person name="Gevers D."/>
            <person name="Daigneault M."/>
            <person name="Sibley C.D."/>
            <person name="White A."/>
            <person name="Strauss J."/>
            <person name="Allen-Vercoe E."/>
            <person name="Young S.K."/>
            <person name="Zeng Q."/>
            <person name="Gargeya S."/>
            <person name="Fitzgerald M."/>
            <person name="Haas B."/>
            <person name="Abouelleil A."/>
            <person name="Alvarado L."/>
            <person name="Arachchi H.M."/>
            <person name="Berlin A."/>
            <person name="Brown A."/>
            <person name="Chapman S.B."/>
            <person name="Chen Z."/>
            <person name="Dunbar C."/>
            <person name="Freedman E."/>
            <person name="Gearin G."/>
            <person name="Gellesch M."/>
            <person name="Goldberg J."/>
            <person name="Griggs A."/>
            <person name="Gujja S."/>
            <person name="Heilman E."/>
            <person name="Heiman D."/>
            <person name="Howarth C."/>
            <person name="Larson L."/>
            <person name="Lui A."/>
            <person name="MacDonald P.J.P."/>
            <person name="Mehta T."/>
            <person name="Montmayeur A."/>
            <person name="Murphy C."/>
            <person name="Neiman D."/>
            <person name="Pearson M."/>
            <person name="Priest M."/>
            <person name="Roberts A."/>
            <person name="Saif S."/>
            <person name="Shea T."/>
            <person name="Shenoy N."/>
            <person name="Sisk P."/>
            <person name="Stolte C."/>
            <person name="Sykes S."/>
            <person name="White J."/>
            <person name="Yandava C."/>
            <person name="Nusbaum C."/>
            <person name="Birren B."/>
        </authorList>
    </citation>
    <scope>NUCLEOTIDE SEQUENCE [LARGE SCALE GENOMIC DNA]</scope>
    <source>
        <strain evidence="2 3">29_1</strain>
    </source>
</reference>
<feature type="transmembrane region" description="Helical" evidence="1">
    <location>
        <begin position="72"/>
        <end position="95"/>
    </location>
</feature>
<keyword evidence="1" id="KW-0472">Membrane</keyword>
<feature type="transmembrane region" description="Helical" evidence="1">
    <location>
        <begin position="157"/>
        <end position="184"/>
    </location>
</feature>
<dbReference type="EMBL" id="ADKX01000033">
    <property type="protein sequence ID" value="EFW04771.1"/>
    <property type="molecule type" value="Genomic_DNA"/>
</dbReference>
<gene>
    <name evidence="2" type="ORF">HMPREF9488_01895</name>
</gene>
<comment type="caution">
    <text evidence="2">The sequence shown here is derived from an EMBL/GenBank/DDBJ whole genome shotgun (WGS) entry which is preliminary data.</text>
</comment>
<accession>E7GAV5</accession>
<dbReference type="RefSeq" id="WP_008788997.1">
    <property type="nucleotide sequence ID" value="NZ_AKCB01000001.1"/>
</dbReference>
<keyword evidence="1" id="KW-1133">Transmembrane helix</keyword>
<evidence type="ECO:0000313" key="3">
    <source>
        <dbReference type="Proteomes" id="UP000003157"/>
    </source>
</evidence>
<dbReference type="STRING" id="100884.GCA_000269565_01991"/>
<dbReference type="HOGENOM" id="CLU_1400418_0_0_9"/>
<keyword evidence="3" id="KW-1185">Reference proteome</keyword>
<organism evidence="2 3">
    <name type="scientific">Coprobacillus cateniformis</name>
    <dbReference type="NCBI Taxonomy" id="100884"/>
    <lineage>
        <taxon>Bacteria</taxon>
        <taxon>Bacillati</taxon>
        <taxon>Bacillota</taxon>
        <taxon>Erysipelotrichia</taxon>
        <taxon>Erysipelotrichales</taxon>
        <taxon>Coprobacillaceae</taxon>
        <taxon>Coprobacillus</taxon>
    </lineage>
</organism>
<name>E7GAV5_9FIRM</name>
<sequence>MKPNYDQEKSIYVPYNMLKDKLANKSVELGNVPVIKMIVELNSLDDYHDISKNLSDYYIFTTSLDISSQSQFIQVFGSIYLVFIWIFMIIILSIYKIYRIIGDKRNIALLQTLGVNHSQLVNMKIFEESISLLTMSLIAFSLSTVLTLLFASQLLEMLPIFILVILINAAILLIINLIIYILFLKRYTPEFLLK</sequence>
<keyword evidence="1" id="KW-0812">Transmembrane</keyword>
<evidence type="ECO:0000256" key="1">
    <source>
        <dbReference type="SAM" id="Phobius"/>
    </source>
</evidence>
<dbReference type="GeneID" id="78229842"/>
<proteinExistence type="predicted"/>
<evidence type="ECO:0000313" key="2">
    <source>
        <dbReference type="EMBL" id="EFW04771.1"/>
    </source>
</evidence>